<accession>A0A8S5MX38</accession>
<organism evidence="1">
    <name type="scientific">Podoviridae sp. ctx8L26</name>
    <dbReference type="NCBI Taxonomy" id="2826588"/>
    <lineage>
        <taxon>Viruses</taxon>
        <taxon>Duplodnaviria</taxon>
        <taxon>Heunggongvirae</taxon>
        <taxon>Uroviricota</taxon>
        <taxon>Caudoviricetes</taxon>
    </lineage>
</organism>
<evidence type="ECO:0000313" key="1">
    <source>
        <dbReference type="EMBL" id="DAD86760.1"/>
    </source>
</evidence>
<reference evidence="1" key="1">
    <citation type="journal article" date="2021" name="Proc. Natl. Acad. Sci. U.S.A.">
        <title>A Catalog of Tens of Thousands of Viruses from Human Metagenomes Reveals Hidden Associations with Chronic Diseases.</title>
        <authorList>
            <person name="Tisza M.J."/>
            <person name="Buck C.B."/>
        </authorList>
    </citation>
    <scope>NUCLEOTIDE SEQUENCE</scope>
    <source>
        <strain evidence="1">Ctx8L26</strain>
    </source>
</reference>
<dbReference type="EMBL" id="BK015007">
    <property type="protein sequence ID" value="DAD86760.1"/>
    <property type="molecule type" value="Genomic_DNA"/>
</dbReference>
<name>A0A8S5MX38_9CAUD</name>
<protein>
    <submittedName>
        <fullName evidence="1">Uncharacterized protein</fullName>
    </submittedName>
</protein>
<proteinExistence type="predicted"/>
<sequence>MTRTPSGQYRPDHWSGRRFHQADGRAVRCQRSGHCDSRLICDIIKGSVSRETLPFIISQIRRLSQCPDR</sequence>